<accession>A0A5B6YVR6</accession>
<reference evidence="1" key="1">
    <citation type="submission" date="2019-08" db="EMBL/GenBank/DDBJ databases">
        <title>Reference gene set and small RNA set construction with multiple tissues from Davidia involucrata Baill.</title>
        <authorList>
            <person name="Yang H."/>
            <person name="Zhou C."/>
            <person name="Li G."/>
            <person name="Wang J."/>
            <person name="Gao P."/>
            <person name="Wang M."/>
            <person name="Wang R."/>
            <person name="Zhao Y."/>
        </authorList>
    </citation>
    <scope>NUCLEOTIDE SEQUENCE</scope>
    <source>
        <tissue evidence="1">Mixed with DoveR01_LX</tissue>
    </source>
</reference>
<name>A0A5B6YVR6_DAVIN</name>
<organism evidence="1">
    <name type="scientific">Davidia involucrata</name>
    <name type="common">Dove tree</name>
    <dbReference type="NCBI Taxonomy" id="16924"/>
    <lineage>
        <taxon>Eukaryota</taxon>
        <taxon>Viridiplantae</taxon>
        <taxon>Streptophyta</taxon>
        <taxon>Embryophyta</taxon>
        <taxon>Tracheophyta</taxon>
        <taxon>Spermatophyta</taxon>
        <taxon>Magnoliopsida</taxon>
        <taxon>eudicotyledons</taxon>
        <taxon>Gunneridae</taxon>
        <taxon>Pentapetalae</taxon>
        <taxon>asterids</taxon>
        <taxon>Cornales</taxon>
        <taxon>Nyssaceae</taxon>
        <taxon>Davidia</taxon>
    </lineage>
</organism>
<dbReference type="EMBL" id="GHES01005328">
    <property type="protein sequence ID" value="MPA35887.1"/>
    <property type="molecule type" value="Transcribed_RNA"/>
</dbReference>
<proteinExistence type="predicted"/>
<evidence type="ECO:0000313" key="1">
    <source>
        <dbReference type="EMBL" id="MPA35887.1"/>
    </source>
</evidence>
<protein>
    <recommendedName>
        <fullName evidence="2">BED-type domain-containing protein</fullName>
    </recommendedName>
</protein>
<dbReference type="AlphaFoldDB" id="A0A5B6YVR6"/>
<sequence>MITLDPTWDHCEKLEEGKDRMLKLKCIHCGNAYWEGISRLKNHLLGTHKDVAPCTKCSNEVVEMFIKLLDDRSKDGNDEEDDVKVIGSGCRKIPASTITLNTMLKKKDRDEVCLDICRCLNANALPFNLVKDPYFKRMLEYVASFGK</sequence>
<evidence type="ECO:0008006" key="2">
    <source>
        <dbReference type="Google" id="ProtNLM"/>
    </source>
</evidence>
<gene>
    <name evidence="1" type="ORF">Din_005328</name>
</gene>